<comment type="caution">
    <text evidence="3">The sequence shown here is derived from an EMBL/GenBank/DDBJ whole genome shotgun (WGS) entry which is preliminary data.</text>
</comment>
<feature type="non-terminal residue" evidence="3">
    <location>
        <position position="1"/>
    </location>
</feature>
<evidence type="ECO:0000313" key="3">
    <source>
        <dbReference type="EMBL" id="EPS61478.1"/>
    </source>
</evidence>
<keyword evidence="1" id="KW-0175">Coiled coil</keyword>
<reference evidence="3 4" key="1">
    <citation type="journal article" date="2013" name="BMC Genomics">
        <title>The miniature genome of a carnivorous plant Genlisea aurea contains a low number of genes and short non-coding sequences.</title>
        <authorList>
            <person name="Leushkin E.V."/>
            <person name="Sutormin R.A."/>
            <person name="Nabieva E.R."/>
            <person name="Penin A.A."/>
            <person name="Kondrashov A.S."/>
            <person name="Logacheva M.D."/>
        </authorList>
    </citation>
    <scope>NUCLEOTIDE SEQUENCE [LARGE SCALE GENOMIC DNA]</scope>
</reference>
<sequence>DHVFTAEELAVDERLGYPEAYAKLCRNRAALGPFCHGPPITFIPYELAQQEDWRGKELDDLFPETDPKSKHTAKPKIFLNLLWKQLNHLGKAGFDPDIIRVDPFGNVVHYHADEGSPLAWEIDHWFPCSRGGLTVPGNLRILQRQVCRRKKNKLEFLIPWWDFQMGISINQFLSIFASSNSDFRRRGFSWLFSDGEYQELHASQTVDCHIFPQHFLEAERKQGMASAALVVCKREPFEAPLKALDFNRRPRSTTPIVGRSEGGGGGPINPYQAIAMARDSLKQRDEEAKMQEEIQRLDHDIEELQRRSEEDKVSIQELEIILMKKRRRAEKCRHLAESQSSYRVMLEKMIRDAMHQNIIYKEQVKLNQAAASALLARLEAQKALCDSAEKELIKKSKQRDELEKKQQQQQEIVPEMTSHHARKRSRTTEDSPPPPETRIEEEEESSPSDRIRSTPHKELRKLLEEEKIECENNSRIAAAPEEEEEENNNPVGEITEETDEAGENEESRRERGRGNIEKWLHFLQESSSSQQEDDTTAAMSLLNIEIIPDESTTKPEHSGKHREKKPEEKAPKRDDKGRRKIIFDINPEGTSSKTSPIREPPYKIISEKTKEQQQQQSSPDDRVRMNRERELLRSESARAFRRIPSSPSVILGGMKRGVDCLGKKPSVLDDNVIDEGSEMPAAEELSRKNFIKSSIKAMKKVI</sequence>
<evidence type="ECO:0000256" key="2">
    <source>
        <dbReference type="SAM" id="MobiDB-lite"/>
    </source>
</evidence>
<gene>
    <name evidence="3" type="ORF">M569_13319</name>
</gene>
<evidence type="ECO:0000313" key="4">
    <source>
        <dbReference type="Proteomes" id="UP000015453"/>
    </source>
</evidence>
<keyword evidence="4" id="KW-1185">Reference proteome</keyword>
<feature type="coiled-coil region" evidence="1">
    <location>
        <begin position="287"/>
        <end position="321"/>
    </location>
</feature>
<accession>S8DFC0</accession>
<dbReference type="OrthoDB" id="608866at2759"/>
<feature type="compositionally biased region" description="Basic and acidic residues" evidence="2">
    <location>
        <begin position="551"/>
        <end position="577"/>
    </location>
</feature>
<evidence type="ECO:0000256" key="1">
    <source>
        <dbReference type="SAM" id="Coils"/>
    </source>
</evidence>
<protein>
    <submittedName>
        <fullName evidence="3">Uncharacterized protein</fullName>
    </submittedName>
</protein>
<dbReference type="PANTHER" id="PTHR33427">
    <property type="entry name" value="HNH ENDONUCLEASE"/>
    <property type="match status" value="1"/>
</dbReference>
<feature type="compositionally biased region" description="Basic and acidic residues" evidence="2">
    <location>
        <begin position="395"/>
        <end position="406"/>
    </location>
</feature>
<feature type="compositionally biased region" description="Basic and acidic residues" evidence="2">
    <location>
        <begin position="505"/>
        <end position="520"/>
    </location>
</feature>
<feature type="non-terminal residue" evidence="3">
    <location>
        <position position="702"/>
    </location>
</feature>
<dbReference type="AlphaFoldDB" id="S8DFC0"/>
<dbReference type="EMBL" id="AUSU01006814">
    <property type="protein sequence ID" value="EPS61478.1"/>
    <property type="molecule type" value="Genomic_DNA"/>
</dbReference>
<feature type="compositionally biased region" description="Basic and acidic residues" evidence="2">
    <location>
        <begin position="447"/>
        <end position="472"/>
    </location>
</feature>
<feature type="region of interest" description="Disordered" evidence="2">
    <location>
        <begin position="395"/>
        <end position="625"/>
    </location>
</feature>
<dbReference type="Proteomes" id="UP000015453">
    <property type="component" value="Unassembled WGS sequence"/>
</dbReference>
<dbReference type="PANTHER" id="PTHR33427:SF2">
    <property type="entry name" value="TRICHOHYALIN"/>
    <property type="match status" value="1"/>
</dbReference>
<proteinExistence type="predicted"/>
<organism evidence="3 4">
    <name type="scientific">Genlisea aurea</name>
    <dbReference type="NCBI Taxonomy" id="192259"/>
    <lineage>
        <taxon>Eukaryota</taxon>
        <taxon>Viridiplantae</taxon>
        <taxon>Streptophyta</taxon>
        <taxon>Embryophyta</taxon>
        <taxon>Tracheophyta</taxon>
        <taxon>Spermatophyta</taxon>
        <taxon>Magnoliopsida</taxon>
        <taxon>eudicotyledons</taxon>
        <taxon>Gunneridae</taxon>
        <taxon>Pentapetalae</taxon>
        <taxon>asterids</taxon>
        <taxon>lamiids</taxon>
        <taxon>Lamiales</taxon>
        <taxon>Lentibulariaceae</taxon>
        <taxon>Genlisea</taxon>
    </lineage>
</organism>
<name>S8DFC0_9LAMI</name>
<feature type="compositionally biased region" description="Acidic residues" evidence="2">
    <location>
        <begin position="494"/>
        <end position="504"/>
    </location>
</feature>